<dbReference type="Gene3D" id="3.30.40.80">
    <property type="entry name" value="Effector protein NleG"/>
    <property type="match status" value="1"/>
</dbReference>
<dbReference type="EMBL" id="DAAOAI010000006">
    <property type="protein sequence ID" value="HAD2189973.1"/>
    <property type="molecule type" value="Genomic_DNA"/>
</dbReference>
<organism evidence="6">
    <name type="scientific">Salmonella enterica I</name>
    <dbReference type="NCBI Taxonomy" id="59201"/>
    <lineage>
        <taxon>Bacteria</taxon>
        <taxon>Pseudomonadati</taxon>
        <taxon>Pseudomonadota</taxon>
        <taxon>Gammaproteobacteria</taxon>
        <taxon>Enterobacterales</taxon>
        <taxon>Enterobacteriaceae</taxon>
        <taxon>Salmonella</taxon>
    </lineage>
</organism>
<protein>
    <submittedName>
        <fullName evidence="6">DUF1076 domain-containing protein</fullName>
    </submittedName>
</protein>
<reference evidence="1" key="3">
    <citation type="submission" date="2019-09" db="EMBL/GenBank/DDBJ databases">
        <authorList>
            <person name="Ashton P.M."/>
            <person name="Dallman T."/>
            <person name="Nair S."/>
            <person name="De Pinna E."/>
            <person name="Peters T."/>
            <person name="Grant K."/>
        </authorList>
    </citation>
    <scope>NUCLEOTIDE SEQUENCE</scope>
    <source>
        <strain evidence="1">797590</strain>
        <strain evidence="2">802759</strain>
    </source>
</reference>
<evidence type="ECO:0000313" key="9">
    <source>
        <dbReference type="EMBL" id="HAD2886943.1"/>
    </source>
</evidence>
<dbReference type="EMBL" id="DAAOCB010000007">
    <property type="protein sequence ID" value="HAD2402771.1"/>
    <property type="molecule type" value="Genomic_DNA"/>
</dbReference>
<reference evidence="6" key="1">
    <citation type="journal article" date="2018" name="Genome Biol.">
        <title>SKESA: strategic k-mer extension for scrupulous assemblies.</title>
        <authorList>
            <person name="Souvorov A."/>
            <person name="Agarwala R."/>
            <person name="Lipman D.J."/>
        </authorList>
    </citation>
    <scope>NUCLEOTIDE SEQUENCE</scope>
    <source>
        <strain evidence="6">Salmonella enterica subsp. enterica</strain>
    </source>
</reference>
<dbReference type="EMBL" id="AAKFGN010000016">
    <property type="protein sequence ID" value="ECR2660039.1"/>
    <property type="molecule type" value="Genomic_DNA"/>
</dbReference>
<dbReference type="GO" id="GO:0044403">
    <property type="term" value="P:biological process involved in symbiotic interaction"/>
    <property type="evidence" value="ECO:0007669"/>
    <property type="project" value="InterPro"/>
</dbReference>
<evidence type="ECO:0000313" key="7">
    <source>
        <dbReference type="EMBL" id="HAD2402771.1"/>
    </source>
</evidence>
<dbReference type="EMBL" id="DAAOFU010000006">
    <property type="protein sequence ID" value="HAD2886943.1"/>
    <property type="molecule type" value="Genomic_DNA"/>
</dbReference>
<dbReference type="EMBL" id="AAKUZR010000005">
    <property type="protein sequence ID" value="ECW0164532.1"/>
    <property type="molecule type" value="Genomic_DNA"/>
</dbReference>
<gene>
    <name evidence="1" type="ORF">F1J57_14985</name>
    <name evidence="2" type="ORF">F3E75_06470</name>
    <name evidence="3" type="ORF">G1G64_08075</name>
    <name evidence="6" type="ORF">G1G67_08225</name>
    <name evidence="4" type="ORF">G1G69_08225</name>
    <name evidence="5" type="ORF">G1G74_08280</name>
    <name evidence="7" type="ORF">G1G83_09335</name>
    <name evidence="9" type="ORF">G1H25_08595</name>
    <name evidence="8" type="ORF">G1H50_09825</name>
</gene>
<dbReference type="EMBL" id="DAAOBH010000006">
    <property type="protein sequence ID" value="HAD2307995.1"/>
    <property type="molecule type" value="Genomic_DNA"/>
</dbReference>
<dbReference type="Pfam" id="PF06416">
    <property type="entry name" value="T3SS_NleG"/>
    <property type="match status" value="1"/>
</dbReference>
<evidence type="ECO:0000313" key="4">
    <source>
        <dbReference type="EMBL" id="HAD2194699.1"/>
    </source>
</evidence>
<reference evidence="6" key="2">
    <citation type="submission" date="2019-01" db="EMBL/GenBank/DDBJ databases">
        <authorList>
            <consortium name="NCBI Pathogen Detection Project"/>
        </authorList>
    </citation>
    <scope>NUCLEOTIDE SEQUENCE</scope>
    <source>
        <strain evidence="6">Salmonella enterica subsp. enterica</strain>
    </source>
</reference>
<dbReference type="EMBL" id="DAAOCV010000007">
    <property type="protein sequence ID" value="HAD2521590.1"/>
    <property type="molecule type" value="Genomic_DNA"/>
</dbReference>
<evidence type="ECO:0000313" key="5">
    <source>
        <dbReference type="EMBL" id="HAD2279435.1"/>
    </source>
</evidence>
<accession>A0A3U5QFN5</accession>
<dbReference type="EMBL" id="DAAOAH010000006">
    <property type="protein sequence ID" value="HAD2194699.1"/>
    <property type="molecule type" value="Genomic_DNA"/>
</dbReference>
<dbReference type="AlphaFoldDB" id="A0A3U5QFN5"/>
<evidence type="ECO:0000313" key="1">
    <source>
        <dbReference type="EMBL" id="ECR2660039.1"/>
    </source>
</evidence>
<dbReference type="InterPro" id="IPR038436">
    <property type="entry name" value="Effector_NleG_sf"/>
</dbReference>
<dbReference type="RefSeq" id="WP_000480169.1">
    <property type="nucleotide sequence ID" value="NZ_CP129109.1"/>
</dbReference>
<dbReference type="SMR" id="A0A3U5QFN5"/>
<name>A0A3U5QFN5_SALET</name>
<evidence type="ECO:0000313" key="6">
    <source>
        <dbReference type="EMBL" id="HAD2307995.1"/>
    </source>
</evidence>
<dbReference type="InterPro" id="IPR010489">
    <property type="entry name" value="Effector_NleG"/>
</dbReference>
<evidence type="ECO:0000313" key="8">
    <source>
        <dbReference type="EMBL" id="HAD2521590.1"/>
    </source>
</evidence>
<dbReference type="EMBL" id="DAAOBA010000006">
    <property type="protein sequence ID" value="HAD2279435.1"/>
    <property type="molecule type" value="Genomic_DNA"/>
</dbReference>
<sequence length="233" mass="26076">MFLTFPNVAITRDNRIDKLSENDLELIRDTAIQNGGRKIQVQLRDLLYEVSNRAVEGDNNTFKVSFSTTDRAMFRERHIEWQGNAIRLERQLNTGLNVSRGNFLNMSTTSFSNNSQELAAHSSPGAPAIFDTSNKQQLVDKIDLCSFSPNVDELSCTEDNLTCPVMLVVPEKGVFVKTGPESNICQLFDETALIQLIIDGATHPVSRAPLSLDMIINKNECYFDTTKGNFIIP</sequence>
<evidence type="ECO:0000313" key="3">
    <source>
        <dbReference type="EMBL" id="HAD2189973.1"/>
    </source>
</evidence>
<proteinExistence type="predicted"/>
<dbReference type="GO" id="GO:0004842">
    <property type="term" value="F:ubiquitin-protein transferase activity"/>
    <property type="evidence" value="ECO:0007669"/>
    <property type="project" value="InterPro"/>
</dbReference>
<comment type="caution">
    <text evidence="6">The sequence shown here is derived from an EMBL/GenBank/DDBJ whole genome shotgun (WGS) entry which is preliminary data.</text>
</comment>
<evidence type="ECO:0000313" key="2">
    <source>
        <dbReference type="EMBL" id="ECW0164532.1"/>
    </source>
</evidence>